<dbReference type="EMBL" id="BAABXL010000001">
    <property type="protein sequence ID" value="GAA6270231.1"/>
    <property type="molecule type" value="Genomic_DNA"/>
</dbReference>
<feature type="transmembrane region" description="Helical" evidence="1">
    <location>
        <begin position="23"/>
        <end position="49"/>
    </location>
</feature>
<feature type="transmembrane region" description="Helical" evidence="1">
    <location>
        <begin position="184"/>
        <end position="204"/>
    </location>
</feature>
<keyword evidence="1" id="KW-0812">Transmembrane</keyword>
<feature type="transmembrane region" description="Helical" evidence="1">
    <location>
        <begin position="111"/>
        <end position="133"/>
    </location>
</feature>
<keyword evidence="1" id="KW-0472">Membrane</keyword>
<organism evidence="2 3">
    <name type="scientific">Enterocloster alcoholdehydrogenati</name>
    <dbReference type="NCBI Taxonomy" id="2547410"/>
    <lineage>
        <taxon>Bacteria</taxon>
        <taxon>Bacillati</taxon>
        <taxon>Bacillota</taxon>
        <taxon>Clostridia</taxon>
        <taxon>Lachnospirales</taxon>
        <taxon>Lachnospiraceae</taxon>
        <taxon>Enterocloster</taxon>
    </lineage>
</organism>
<proteinExistence type="predicted"/>
<dbReference type="RefSeq" id="WP_176255017.1">
    <property type="nucleotide sequence ID" value="NZ_BAABXL010000001.1"/>
</dbReference>
<reference evidence="2 3" key="1">
    <citation type="submission" date="2024-04" db="EMBL/GenBank/DDBJ databases">
        <title>Defined microbial consortia suppress multidrug-resistant proinflammatory Enterobacteriaceae via ecological control.</title>
        <authorList>
            <person name="Furuichi M."/>
            <person name="Kawaguchi T."/>
            <person name="Pust M."/>
            <person name="Yasuma K."/>
            <person name="Plichta D."/>
            <person name="Hasegawa N."/>
            <person name="Ohya T."/>
            <person name="Bhattarai S."/>
            <person name="Sasajima S."/>
            <person name="Aoto Y."/>
            <person name="Tuganbaev T."/>
            <person name="Yaginuma M."/>
            <person name="Ueda M."/>
            <person name="Okahashi N."/>
            <person name="Amafuji K."/>
            <person name="Kiridooshi Y."/>
            <person name="Sugita K."/>
            <person name="Strazar M."/>
            <person name="Skelly A."/>
            <person name="Suda W."/>
            <person name="Hattori M."/>
            <person name="Nakamoto N."/>
            <person name="Caballero S."/>
            <person name="Norman J."/>
            <person name="Olle B."/>
            <person name="Tanoue T."/>
            <person name="Arita M."/>
            <person name="Bucci V."/>
            <person name="Atarashi K."/>
            <person name="Xavier R."/>
            <person name="Honda K."/>
        </authorList>
    </citation>
    <scope>NUCLEOTIDE SEQUENCE [LARGE SCALE GENOMIC DNA]</scope>
    <source>
        <strain evidence="3">f13</strain>
    </source>
</reference>
<dbReference type="Proteomes" id="UP001600894">
    <property type="component" value="Unassembled WGS sequence"/>
</dbReference>
<dbReference type="InterPro" id="IPR006938">
    <property type="entry name" value="DUF624"/>
</dbReference>
<dbReference type="Pfam" id="PF04854">
    <property type="entry name" value="DUF624"/>
    <property type="match status" value="1"/>
</dbReference>
<evidence type="ECO:0000313" key="3">
    <source>
        <dbReference type="Proteomes" id="UP001600894"/>
    </source>
</evidence>
<keyword evidence="1" id="KW-1133">Transmembrane helix</keyword>
<keyword evidence="3" id="KW-1185">Reference proteome</keyword>
<comment type="caution">
    <text evidence="2">The sequence shown here is derived from an EMBL/GenBank/DDBJ whole genome shotgun (WGS) entry which is preliminary data.</text>
</comment>
<evidence type="ECO:0000256" key="1">
    <source>
        <dbReference type="SAM" id="Phobius"/>
    </source>
</evidence>
<name>A0ABQ0B1V3_9FIRM</name>
<evidence type="ECO:0000313" key="2">
    <source>
        <dbReference type="EMBL" id="GAA6270231.1"/>
    </source>
</evidence>
<protein>
    <submittedName>
        <fullName evidence="2">YesL family protein</fullName>
    </submittedName>
</protein>
<gene>
    <name evidence="2" type="ORF">F130042H8_32910</name>
</gene>
<feature type="transmembrane region" description="Helical" evidence="1">
    <location>
        <begin position="154"/>
        <end position="178"/>
    </location>
</feature>
<accession>A0ABQ0B1V3</accession>
<feature type="transmembrane region" description="Helical" evidence="1">
    <location>
        <begin position="78"/>
        <end position="99"/>
    </location>
</feature>
<sequence>MLQGLFNYDNPVWRFIGKLGDLILLNILWIVCSIPIVTAGASTTAVYYVTLKLVRDENDSTIKNFFHSFKENFKQSTIIWLLLMAAGTLLAFDFWFFLTGQMHSLTGTPKLLMTAVFGGLLLVYLFIATYVFALQSRFYNPVKRTLFNAFFMSVRHLLQTIGIIAIDVIVAALSYFGLYFLPQVAMLLVLFGFPLIAFINSYFFTSIFQKYMPKEEEHKEHDIVPLLDDEDKDVEEAINHLKGK</sequence>